<evidence type="ECO:0000256" key="2">
    <source>
        <dbReference type="ARBA" id="ARBA00038471"/>
    </source>
</evidence>
<dbReference type="eggNOG" id="ENOG502S5CS">
    <property type="taxonomic scope" value="Eukaryota"/>
</dbReference>
<keyword evidence="1 3" id="KW-0732">Signal</keyword>
<evidence type="ECO:0000313" key="5">
    <source>
        <dbReference type="Proteomes" id="UP000087171"/>
    </source>
</evidence>
<dbReference type="InterPro" id="IPR051955">
    <property type="entry name" value="PME_Inhibitor"/>
</dbReference>
<dbReference type="OrthoDB" id="841681at2759"/>
<dbReference type="STRING" id="3827.A0A1S2YNG0"/>
<feature type="chain" id="PRO_5010262564" evidence="3">
    <location>
        <begin position="27"/>
        <end position="197"/>
    </location>
</feature>
<feature type="domain" description="Pectinesterase inhibitor" evidence="4">
    <location>
        <begin position="45"/>
        <end position="188"/>
    </location>
</feature>
<name>A0A1S2YNG0_CICAR</name>
<evidence type="ECO:0000256" key="3">
    <source>
        <dbReference type="SAM" id="SignalP"/>
    </source>
</evidence>
<evidence type="ECO:0000259" key="4">
    <source>
        <dbReference type="SMART" id="SM00856"/>
    </source>
</evidence>
<comment type="similarity">
    <text evidence="2">Belongs to the PMEI family.</text>
</comment>
<dbReference type="GeneID" id="101489013"/>
<proteinExistence type="inferred from homology"/>
<reference evidence="6" key="2">
    <citation type="submission" date="2025-08" db="UniProtKB">
        <authorList>
            <consortium name="RefSeq"/>
        </authorList>
    </citation>
    <scope>IDENTIFICATION</scope>
    <source>
        <tissue evidence="6">Etiolated seedlings</tissue>
    </source>
</reference>
<evidence type="ECO:0000313" key="6">
    <source>
        <dbReference type="RefSeq" id="XP_004507480.1"/>
    </source>
</evidence>
<dbReference type="SMART" id="SM00856">
    <property type="entry name" value="PMEI"/>
    <property type="match status" value="1"/>
</dbReference>
<dbReference type="NCBIfam" id="TIGR01614">
    <property type="entry name" value="PME_inhib"/>
    <property type="match status" value="1"/>
</dbReference>
<dbReference type="RefSeq" id="XP_004507480.1">
    <property type="nucleotide sequence ID" value="XM_004507423.3"/>
</dbReference>
<dbReference type="KEGG" id="cam:101489013"/>
<evidence type="ECO:0000256" key="1">
    <source>
        <dbReference type="ARBA" id="ARBA00022729"/>
    </source>
</evidence>
<feature type="signal peptide" evidence="3">
    <location>
        <begin position="1"/>
        <end position="26"/>
    </location>
</feature>
<dbReference type="Proteomes" id="UP000087171">
    <property type="component" value="Chromosome Ca6"/>
</dbReference>
<dbReference type="PANTHER" id="PTHR31080">
    <property type="entry name" value="PECTINESTERASE INHIBITOR-LIKE"/>
    <property type="match status" value="1"/>
</dbReference>
<protein>
    <submittedName>
        <fullName evidence="6">Pectinesterase inhibitor-like</fullName>
    </submittedName>
</protein>
<dbReference type="InterPro" id="IPR035513">
    <property type="entry name" value="Invertase/methylesterase_inhib"/>
</dbReference>
<dbReference type="CDD" id="cd15801">
    <property type="entry name" value="PMEI-like_1"/>
    <property type="match status" value="1"/>
</dbReference>
<keyword evidence="5" id="KW-1185">Reference proteome</keyword>
<dbReference type="PaxDb" id="3827-XP_004507480.1"/>
<dbReference type="PANTHER" id="PTHR31080:SF296">
    <property type="entry name" value="OS05G0360900 PROTEIN"/>
    <property type="match status" value="1"/>
</dbReference>
<dbReference type="AlphaFoldDB" id="A0A1S2YNG0"/>
<dbReference type="InterPro" id="IPR006501">
    <property type="entry name" value="Pectinesterase_inhib_dom"/>
</dbReference>
<gene>
    <name evidence="6" type="primary">LOC101489013</name>
</gene>
<organism evidence="5 6">
    <name type="scientific">Cicer arietinum</name>
    <name type="common">Chickpea</name>
    <name type="synonym">Garbanzo</name>
    <dbReference type="NCBI Taxonomy" id="3827"/>
    <lineage>
        <taxon>Eukaryota</taxon>
        <taxon>Viridiplantae</taxon>
        <taxon>Streptophyta</taxon>
        <taxon>Embryophyta</taxon>
        <taxon>Tracheophyta</taxon>
        <taxon>Spermatophyta</taxon>
        <taxon>Magnoliopsida</taxon>
        <taxon>eudicotyledons</taxon>
        <taxon>Gunneridae</taxon>
        <taxon>Pentapetalae</taxon>
        <taxon>rosids</taxon>
        <taxon>fabids</taxon>
        <taxon>Fabales</taxon>
        <taxon>Fabaceae</taxon>
        <taxon>Papilionoideae</taxon>
        <taxon>50 kb inversion clade</taxon>
        <taxon>NPAAA clade</taxon>
        <taxon>Hologalegina</taxon>
        <taxon>IRL clade</taxon>
        <taxon>Cicereae</taxon>
        <taxon>Cicer</taxon>
    </lineage>
</organism>
<dbReference type="Pfam" id="PF04043">
    <property type="entry name" value="PMEI"/>
    <property type="match status" value="1"/>
</dbReference>
<reference evidence="5" key="1">
    <citation type="journal article" date="2013" name="Nat. Biotechnol.">
        <title>Draft genome sequence of chickpea (Cicer arietinum) provides a resource for trait improvement.</title>
        <authorList>
            <person name="Varshney R.K."/>
            <person name="Song C."/>
            <person name="Saxena R.K."/>
            <person name="Azam S."/>
            <person name="Yu S."/>
            <person name="Sharpe A.G."/>
            <person name="Cannon S."/>
            <person name="Baek J."/>
            <person name="Rosen B.D."/>
            <person name="Tar'an B."/>
            <person name="Millan T."/>
            <person name="Zhang X."/>
            <person name="Ramsay L.D."/>
            <person name="Iwata A."/>
            <person name="Wang Y."/>
            <person name="Nelson W."/>
            <person name="Farmer A.D."/>
            <person name="Gaur P.M."/>
            <person name="Soderlund C."/>
            <person name="Penmetsa R.V."/>
            <person name="Xu C."/>
            <person name="Bharti A.K."/>
            <person name="He W."/>
            <person name="Winter P."/>
            <person name="Zhao S."/>
            <person name="Hane J.K."/>
            <person name="Carrasquilla-Garcia N."/>
            <person name="Condie J.A."/>
            <person name="Upadhyaya H.D."/>
            <person name="Luo M.C."/>
            <person name="Thudi M."/>
            <person name="Gowda C.L."/>
            <person name="Singh N.P."/>
            <person name="Lichtenzveig J."/>
            <person name="Gali K.K."/>
            <person name="Rubio J."/>
            <person name="Nadarajan N."/>
            <person name="Dolezel J."/>
            <person name="Bansal K.C."/>
            <person name="Xu X."/>
            <person name="Edwards D."/>
            <person name="Zhang G."/>
            <person name="Kahl G."/>
            <person name="Gil J."/>
            <person name="Singh K.B."/>
            <person name="Datta S.K."/>
            <person name="Jackson S.A."/>
            <person name="Wang J."/>
            <person name="Cook D.R."/>
        </authorList>
    </citation>
    <scope>NUCLEOTIDE SEQUENCE [LARGE SCALE GENOMIC DNA]</scope>
    <source>
        <strain evidence="5">cv. CDC Frontier</strain>
    </source>
</reference>
<dbReference type="GO" id="GO:0004857">
    <property type="term" value="F:enzyme inhibitor activity"/>
    <property type="evidence" value="ECO:0007669"/>
    <property type="project" value="InterPro"/>
</dbReference>
<dbReference type="Gene3D" id="1.20.140.40">
    <property type="entry name" value="Invertase/pectin methylesterase inhibitor family protein"/>
    <property type="match status" value="1"/>
</dbReference>
<accession>A0A1S2YNG0</accession>
<sequence length="197" mass="21309">MEVVTTKYLYLLAIYIILLNHQIAIATENKDNVLFPENLFSHKGKTSDLIKKVCDQTPNKDLCLEVLLSEPTSEHATLQDLAMISLKVAASNATGILTDVKMMIDDPDLDPGIQQGLADCKETLLDAEGQLEDTVAAILGNSKRDVQLWLQAALAAIDTCDASIPGDDDVLSKRSVAFRQLCNIAVAVSKILAKDGA</sequence>
<dbReference type="SUPFAM" id="SSF101148">
    <property type="entry name" value="Plant invertase/pectin methylesterase inhibitor"/>
    <property type="match status" value="1"/>
</dbReference>